<feature type="binding site" evidence="15">
    <location>
        <position position="234"/>
    </location>
    <ligand>
        <name>a divalent metal cation</name>
        <dbReference type="ChEBI" id="CHEBI:60240"/>
    </ligand>
</feature>
<evidence type="ECO:0000256" key="12">
    <source>
        <dbReference type="ARBA" id="ARBA00022837"/>
    </source>
</evidence>
<evidence type="ECO:0000256" key="8">
    <source>
        <dbReference type="ARBA" id="ARBA00016808"/>
    </source>
</evidence>
<feature type="binding site" evidence="15">
    <location>
        <position position="182"/>
    </location>
    <ligand>
        <name>a divalent metal cation</name>
        <dbReference type="ChEBI" id="CHEBI:60240"/>
    </ligand>
</feature>
<comment type="catalytic activity">
    <reaction evidence="1">
        <text>D-glucono-1,5-lactone + H2O = D-gluconate + H(+)</text>
        <dbReference type="Rhea" id="RHEA:10440"/>
        <dbReference type="ChEBI" id="CHEBI:15377"/>
        <dbReference type="ChEBI" id="CHEBI:15378"/>
        <dbReference type="ChEBI" id="CHEBI:16217"/>
        <dbReference type="ChEBI" id="CHEBI:18391"/>
        <dbReference type="EC" id="3.1.1.17"/>
    </reaction>
</comment>
<dbReference type="PANTHER" id="PTHR10907:SF66">
    <property type="entry name" value="MIP34848P1-RELATED"/>
    <property type="match status" value="1"/>
</dbReference>
<name>A0AA39G798_MICHY</name>
<protein>
    <recommendedName>
        <fullName evidence="8">Regucalcin</fullName>
        <ecNumber evidence="7">3.1.1.17</ecNumber>
    </recommendedName>
    <alternativeName>
        <fullName evidence="13">Gluconolactonase</fullName>
    </alternativeName>
</protein>
<feature type="chain" id="PRO_5041205708" description="Regucalcin" evidence="16">
    <location>
        <begin position="18"/>
        <end position="330"/>
    </location>
</feature>
<evidence type="ECO:0000256" key="15">
    <source>
        <dbReference type="PIRSR" id="PIRSR605511-2"/>
    </source>
</evidence>
<proteinExistence type="inferred from homology"/>
<evidence type="ECO:0000256" key="11">
    <source>
        <dbReference type="ARBA" id="ARBA00022801"/>
    </source>
</evidence>
<dbReference type="PANTHER" id="PTHR10907">
    <property type="entry name" value="REGUCALCIN"/>
    <property type="match status" value="1"/>
</dbReference>
<gene>
    <name evidence="18" type="ORF">PV327_000772</name>
</gene>
<evidence type="ECO:0000313" key="19">
    <source>
        <dbReference type="Proteomes" id="UP001168972"/>
    </source>
</evidence>
<evidence type="ECO:0000256" key="16">
    <source>
        <dbReference type="SAM" id="SignalP"/>
    </source>
</evidence>
<comment type="similarity">
    <text evidence="6">Belongs to the SMP-30/CGR1 family.</text>
</comment>
<dbReference type="InterPro" id="IPR008367">
    <property type="entry name" value="Regucalcin"/>
</dbReference>
<feature type="signal peptide" evidence="16">
    <location>
        <begin position="1"/>
        <end position="17"/>
    </location>
</feature>
<comment type="cofactor">
    <cofactor evidence="3">
        <name>Mn(2+)</name>
        <dbReference type="ChEBI" id="CHEBI:29035"/>
    </cofactor>
</comment>
<dbReference type="SUPFAM" id="SSF63829">
    <property type="entry name" value="Calcium-dependent phosphotriesterase"/>
    <property type="match status" value="1"/>
</dbReference>
<dbReference type="InterPro" id="IPR013658">
    <property type="entry name" value="SGL"/>
</dbReference>
<dbReference type="GO" id="GO:0030234">
    <property type="term" value="F:enzyme regulator activity"/>
    <property type="evidence" value="ECO:0007669"/>
    <property type="project" value="InterPro"/>
</dbReference>
<dbReference type="PRINTS" id="PR01790">
    <property type="entry name" value="SMP30FAMILY"/>
</dbReference>
<evidence type="ECO:0000256" key="3">
    <source>
        <dbReference type="ARBA" id="ARBA00001936"/>
    </source>
</evidence>
<keyword evidence="19" id="KW-1185">Reference proteome</keyword>
<dbReference type="PRINTS" id="PR01791">
    <property type="entry name" value="REGUCALCIN"/>
</dbReference>
<keyword evidence="12" id="KW-0106">Calcium</keyword>
<evidence type="ECO:0000256" key="1">
    <source>
        <dbReference type="ARBA" id="ARBA00001589"/>
    </source>
</evidence>
<evidence type="ECO:0000259" key="17">
    <source>
        <dbReference type="Pfam" id="PF08450"/>
    </source>
</evidence>
<evidence type="ECO:0000256" key="7">
    <source>
        <dbReference type="ARBA" id="ARBA00013227"/>
    </source>
</evidence>
<feature type="binding site" evidence="15">
    <location>
        <position position="38"/>
    </location>
    <ligand>
        <name>a divalent metal cation</name>
        <dbReference type="ChEBI" id="CHEBI:60240"/>
    </ligand>
</feature>
<keyword evidence="10 15" id="KW-0479">Metal-binding</keyword>
<dbReference type="GO" id="GO:0005737">
    <property type="term" value="C:cytoplasm"/>
    <property type="evidence" value="ECO:0007669"/>
    <property type="project" value="UniProtKB-SubCell"/>
</dbReference>
<keyword evidence="9" id="KW-0963">Cytoplasm</keyword>
<evidence type="ECO:0000256" key="13">
    <source>
        <dbReference type="ARBA" id="ARBA00032464"/>
    </source>
</evidence>
<keyword evidence="15" id="KW-0862">Zinc</keyword>
<comment type="caution">
    <text evidence="18">The sequence shown here is derived from an EMBL/GenBank/DDBJ whole genome shotgun (WGS) entry which is preliminary data.</text>
</comment>
<dbReference type="Gene3D" id="2.120.10.30">
    <property type="entry name" value="TolB, C-terminal domain"/>
    <property type="match status" value="1"/>
</dbReference>
<dbReference type="EMBL" id="JAQQBR010000001">
    <property type="protein sequence ID" value="KAK0182658.1"/>
    <property type="molecule type" value="Genomic_DNA"/>
</dbReference>
<dbReference type="AlphaFoldDB" id="A0AA39G798"/>
<comment type="cofactor">
    <cofactor evidence="2">
        <name>Ca(2+)</name>
        <dbReference type="ChEBI" id="CHEBI:29108"/>
    </cofactor>
</comment>
<feature type="binding site" evidence="15">
    <location>
        <position position="132"/>
    </location>
    <ligand>
        <name>substrate</name>
    </ligand>
</feature>
<dbReference type="FunFam" id="2.120.10.30:FF:000027">
    <property type="entry name" value="Regucalcin homologue"/>
    <property type="match status" value="1"/>
</dbReference>
<comment type="cofactor">
    <cofactor evidence="4">
        <name>Mg(2+)</name>
        <dbReference type="ChEBI" id="CHEBI:18420"/>
    </cofactor>
</comment>
<reference evidence="18" key="2">
    <citation type="submission" date="2023-03" db="EMBL/GenBank/DDBJ databases">
        <authorList>
            <person name="Inwood S.N."/>
            <person name="Skelly J.G."/>
            <person name="Guhlin J."/>
            <person name="Harrop T.W.R."/>
            <person name="Goldson S.G."/>
            <person name="Dearden P.K."/>
        </authorList>
    </citation>
    <scope>NUCLEOTIDE SEQUENCE</scope>
    <source>
        <strain evidence="18">Lincoln</strain>
        <tissue evidence="18">Whole body</tissue>
    </source>
</reference>
<keyword evidence="16" id="KW-0732">Signal</keyword>
<dbReference type="GO" id="GO:0004341">
    <property type="term" value="F:gluconolactonase activity"/>
    <property type="evidence" value="ECO:0007669"/>
    <property type="project" value="UniProtKB-EC"/>
</dbReference>
<evidence type="ECO:0000256" key="4">
    <source>
        <dbReference type="ARBA" id="ARBA00001946"/>
    </source>
</evidence>
<feature type="active site" description="Proton donor/acceptor" evidence="14">
    <location>
        <position position="234"/>
    </location>
</feature>
<comment type="subcellular location">
    <subcellularLocation>
        <location evidence="5">Cytoplasm</location>
    </subcellularLocation>
</comment>
<keyword evidence="11" id="KW-0378">Hydrolase</keyword>
<dbReference type="GO" id="GO:0005509">
    <property type="term" value="F:calcium ion binding"/>
    <property type="evidence" value="ECO:0007669"/>
    <property type="project" value="InterPro"/>
</dbReference>
<dbReference type="InterPro" id="IPR011042">
    <property type="entry name" value="6-blade_b-propeller_TolB-like"/>
</dbReference>
<evidence type="ECO:0000256" key="5">
    <source>
        <dbReference type="ARBA" id="ARBA00004496"/>
    </source>
</evidence>
<dbReference type="GO" id="GO:0019853">
    <property type="term" value="P:L-ascorbic acid biosynthetic process"/>
    <property type="evidence" value="ECO:0007669"/>
    <property type="project" value="TreeGrafter"/>
</dbReference>
<comment type="cofactor">
    <cofactor evidence="15">
        <name>Zn(2+)</name>
        <dbReference type="ChEBI" id="CHEBI:29105"/>
    </cofactor>
    <text evidence="15">Binds 1 divalent metal cation per subunit.</text>
</comment>
<accession>A0AA39G798</accession>
<evidence type="ECO:0000256" key="10">
    <source>
        <dbReference type="ARBA" id="ARBA00022723"/>
    </source>
</evidence>
<feature type="binding site" evidence="15">
    <location>
        <position position="130"/>
    </location>
    <ligand>
        <name>substrate</name>
    </ligand>
</feature>
<sequence>MLHAVVWAVSMVLGALMQSPIYVPIMLEQVSLPYYLAEGPHWDVENNVLYFVDMFAQNIHCYHPETHHITHAHITGGPVTVVVPVAGKKDTFIVGCGTDLVEVLWDHRFDNLSPVTKLISSVEVGKKNIRFNDGKVDPRGRFWAGTMGQIGSGQLIDNIGSLYRFDYNGTPTTVEHPVSISNGLAWNHKRDTFYFADSPTCRIDAYDYNDVTGDISNRRVIFNLLEHDIPGIPDGLTIDIIGHLWIAINGGSRVIEIDPNSGKLHRTIRFPTAKLNSVAFGGPDLDVLYIVTAQHDLSEQELKEQPLAGCVFAIRDLGVKGTPMLSYIRT</sequence>
<dbReference type="Pfam" id="PF08450">
    <property type="entry name" value="SGL"/>
    <property type="match status" value="1"/>
</dbReference>
<dbReference type="InterPro" id="IPR005511">
    <property type="entry name" value="SMP-30"/>
</dbReference>
<feature type="domain" description="SMP-30/Gluconolactonase/LRE-like region" evidence="17">
    <location>
        <begin position="36"/>
        <end position="293"/>
    </location>
</feature>
<evidence type="ECO:0000256" key="9">
    <source>
        <dbReference type="ARBA" id="ARBA00022490"/>
    </source>
</evidence>
<dbReference type="EC" id="3.1.1.17" evidence="7"/>
<organism evidence="18 19">
    <name type="scientific">Microctonus hyperodae</name>
    <name type="common">Parasitoid wasp</name>
    <dbReference type="NCBI Taxonomy" id="165561"/>
    <lineage>
        <taxon>Eukaryota</taxon>
        <taxon>Metazoa</taxon>
        <taxon>Ecdysozoa</taxon>
        <taxon>Arthropoda</taxon>
        <taxon>Hexapoda</taxon>
        <taxon>Insecta</taxon>
        <taxon>Pterygota</taxon>
        <taxon>Neoptera</taxon>
        <taxon>Endopterygota</taxon>
        <taxon>Hymenoptera</taxon>
        <taxon>Apocrita</taxon>
        <taxon>Ichneumonoidea</taxon>
        <taxon>Braconidae</taxon>
        <taxon>Euphorinae</taxon>
        <taxon>Microctonus</taxon>
    </lineage>
</organism>
<evidence type="ECO:0000256" key="2">
    <source>
        <dbReference type="ARBA" id="ARBA00001913"/>
    </source>
</evidence>
<evidence type="ECO:0000256" key="6">
    <source>
        <dbReference type="ARBA" id="ARBA00008853"/>
    </source>
</evidence>
<reference evidence="18" key="1">
    <citation type="journal article" date="2023" name="bioRxiv">
        <title>Scaffold-level genome assemblies of two parasitoid biocontrol wasps reveal the parthenogenesis mechanism and an associated novel virus.</title>
        <authorList>
            <person name="Inwood S."/>
            <person name="Skelly J."/>
            <person name="Guhlin J."/>
            <person name="Harrop T."/>
            <person name="Goldson S."/>
            <person name="Dearden P."/>
        </authorList>
    </citation>
    <scope>NUCLEOTIDE SEQUENCE</scope>
    <source>
        <strain evidence="18">Lincoln</strain>
        <tissue evidence="18">Whole body</tissue>
    </source>
</reference>
<evidence type="ECO:0000313" key="18">
    <source>
        <dbReference type="EMBL" id="KAK0182658.1"/>
    </source>
</evidence>
<evidence type="ECO:0000256" key="14">
    <source>
        <dbReference type="PIRSR" id="PIRSR605511-1"/>
    </source>
</evidence>
<dbReference type="Proteomes" id="UP001168972">
    <property type="component" value="Unassembled WGS sequence"/>
</dbReference>